<keyword evidence="7 11" id="KW-0472">Membrane</keyword>
<dbReference type="Pfam" id="PF00122">
    <property type="entry name" value="E1-E2_ATPase"/>
    <property type="match status" value="1"/>
</dbReference>
<accession>A0A7T7M9B1</accession>
<dbReference type="InterPro" id="IPR023299">
    <property type="entry name" value="ATPase_P-typ_cyto_dom_N"/>
</dbReference>
<feature type="transmembrane region" description="Helical" evidence="11">
    <location>
        <begin position="287"/>
        <end position="307"/>
    </location>
</feature>
<feature type="transmembrane region" description="Helical" evidence="11">
    <location>
        <begin position="869"/>
        <end position="886"/>
    </location>
</feature>
<dbReference type="GO" id="GO:0043682">
    <property type="term" value="F:P-type divalent copper transporter activity"/>
    <property type="evidence" value="ECO:0007669"/>
    <property type="project" value="TreeGrafter"/>
</dbReference>
<dbReference type="FunFam" id="3.30.70.100:FF:000005">
    <property type="entry name" value="Copper-exporting P-type ATPase A"/>
    <property type="match status" value="1"/>
</dbReference>
<dbReference type="Pfam" id="PF00702">
    <property type="entry name" value="Hydrolase"/>
    <property type="match status" value="1"/>
</dbReference>
<dbReference type="PANTHER" id="PTHR43520">
    <property type="entry name" value="ATP7, ISOFORM B"/>
    <property type="match status" value="1"/>
</dbReference>
<dbReference type="SUPFAM" id="SSF81665">
    <property type="entry name" value="Calcium ATPase, transmembrane domain M"/>
    <property type="match status" value="1"/>
</dbReference>
<dbReference type="PROSITE" id="PS00154">
    <property type="entry name" value="ATPASE_E1_E2"/>
    <property type="match status" value="1"/>
</dbReference>
<feature type="transmembrane region" description="Helical" evidence="11">
    <location>
        <begin position="185"/>
        <end position="203"/>
    </location>
</feature>
<dbReference type="EMBL" id="CP066802">
    <property type="protein sequence ID" value="QQM67296.1"/>
    <property type="molecule type" value="Genomic_DNA"/>
</dbReference>
<keyword evidence="3 11" id="KW-0812">Transmembrane</keyword>
<dbReference type="Gene3D" id="3.40.1110.10">
    <property type="entry name" value="Calcium-transporting ATPase, cytoplasmic domain N"/>
    <property type="match status" value="1"/>
</dbReference>
<dbReference type="Gene3D" id="2.70.150.10">
    <property type="entry name" value="Calcium-transporting ATPase, cytoplasmic transduction domain A"/>
    <property type="match status" value="1"/>
</dbReference>
<dbReference type="InterPro" id="IPR023298">
    <property type="entry name" value="ATPase_P-typ_TM_dom_sf"/>
</dbReference>
<feature type="compositionally biased region" description="Low complexity" evidence="10">
    <location>
        <begin position="127"/>
        <end position="146"/>
    </location>
</feature>
<dbReference type="SFLD" id="SFLDS00003">
    <property type="entry name" value="Haloacid_Dehalogenase"/>
    <property type="match status" value="1"/>
</dbReference>
<dbReference type="KEGG" id="awe:JG540_09930"/>
<dbReference type="Pfam" id="PF00403">
    <property type="entry name" value="HMA"/>
    <property type="match status" value="1"/>
</dbReference>
<organism evidence="13 14">
    <name type="scientific">Actinomyces weissii</name>
    <dbReference type="NCBI Taxonomy" id="675090"/>
    <lineage>
        <taxon>Bacteria</taxon>
        <taxon>Bacillati</taxon>
        <taxon>Actinomycetota</taxon>
        <taxon>Actinomycetes</taxon>
        <taxon>Actinomycetales</taxon>
        <taxon>Actinomycetaceae</taxon>
        <taxon>Actinomyces</taxon>
    </lineage>
</organism>
<feature type="transmembrane region" description="Helical" evidence="11">
    <location>
        <begin position="246"/>
        <end position="267"/>
    </location>
</feature>
<evidence type="ECO:0000313" key="13">
    <source>
        <dbReference type="EMBL" id="QQM67296.1"/>
    </source>
</evidence>
<dbReference type="InterPro" id="IPR008250">
    <property type="entry name" value="ATPase_P-typ_transduc_dom_A_sf"/>
</dbReference>
<evidence type="ECO:0000256" key="10">
    <source>
        <dbReference type="SAM" id="MobiDB-lite"/>
    </source>
</evidence>
<dbReference type="PROSITE" id="PS50846">
    <property type="entry name" value="HMA_2"/>
    <property type="match status" value="1"/>
</dbReference>
<comment type="subcellular location">
    <subcellularLocation>
        <location evidence="1">Cell membrane</location>
        <topology evidence="1">Multi-pass membrane protein</topology>
    </subcellularLocation>
</comment>
<dbReference type="SUPFAM" id="SSF81653">
    <property type="entry name" value="Calcium ATPase, transduction domain A"/>
    <property type="match status" value="1"/>
</dbReference>
<dbReference type="Gene3D" id="3.30.70.100">
    <property type="match status" value="1"/>
</dbReference>
<dbReference type="InterPro" id="IPR018303">
    <property type="entry name" value="ATPase_P-typ_P_site"/>
</dbReference>
<feature type="transmembrane region" description="Helical" evidence="11">
    <location>
        <begin position="465"/>
        <end position="486"/>
    </location>
</feature>
<dbReference type="InterPro" id="IPR044492">
    <property type="entry name" value="P_typ_ATPase_HD_dom"/>
</dbReference>
<dbReference type="PROSITE" id="PS01047">
    <property type="entry name" value="HMA_1"/>
    <property type="match status" value="1"/>
</dbReference>
<comment type="catalytic activity">
    <reaction evidence="8">
        <text>ATP + H2O = ADP + phosphate + H(+)</text>
        <dbReference type="Rhea" id="RHEA:13065"/>
        <dbReference type="ChEBI" id="CHEBI:15377"/>
        <dbReference type="ChEBI" id="CHEBI:15378"/>
        <dbReference type="ChEBI" id="CHEBI:30616"/>
        <dbReference type="ChEBI" id="CHEBI:43474"/>
        <dbReference type="ChEBI" id="CHEBI:456216"/>
    </reaction>
</comment>
<dbReference type="RefSeq" id="WP_200275752.1">
    <property type="nucleotide sequence ID" value="NZ_CP066802.1"/>
</dbReference>
<evidence type="ECO:0000256" key="3">
    <source>
        <dbReference type="ARBA" id="ARBA00022692"/>
    </source>
</evidence>
<dbReference type="GO" id="GO:0005507">
    <property type="term" value="F:copper ion binding"/>
    <property type="evidence" value="ECO:0007669"/>
    <property type="project" value="TreeGrafter"/>
</dbReference>
<feature type="transmembrane region" description="Helical" evidence="11">
    <location>
        <begin position="498"/>
        <end position="520"/>
    </location>
</feature>
<dbReference type="AlphaFoldDB" id="A0A7T7M9B1"/>
<feature type="transmembrane region" description="Helical" evidence="11">
    <location>
        <begin position="892"/>
        <end position="910"/>
    </location>
</feature>
<feature type="region of interest" description="Disordered" evidence="10">
    <location>
        <begin position="87"/>
        <end position="169"/>
    </location>
</feature>
<dbReference type="SFLD" id="SFLDF00027">
    <property type="entry name" value="p-type_atpase"/>
    <property type="match status" value="1"/>
</dbReference>
<evidence type="ECO:0000256" key="4">
    <source>
        <dbReference type="ARBA" id="ARBA00022723"/>
    </source>
</evidence>
<protein>
    <recommendedName>
        <fullName evidence="9">Cation-transporting P-type ATPase B</fullName>
    </recommendedName>
</protein>
<sequence length="917" mass="92619">MSHPPTPAGALDAEAATTPATRVVDLAVSGMTCASCVARVEKKLSRLDGVQASVNLATESAQVTAPATVSDEELLLTVARAGYSATITSSTAAPPETPEEPGARGTGGTDGSQASGSQSSPGGGLTPGAAAGVRPGVAGQAGAARGTSGADGSQAQARRTALPQPAPRPLGAAHLERAADLRRRLLVCLVLSVPVMAFSMVPALQLPGWQWVVLLLTLPVATWGAWPFHRAAARALRHGASTMDTLVSLGVLAAFGWSVWALVWGGAGQIGLHMSMELLPRAQSHHPHLYFESAAWVTTFLLAGRYAEARAKFRSGDALRALLELGAKEVTRVRLVAPSGSTAAVEVLDEEGVPLPQATRLQERVAVEALVPGDLFAVGPGEKVATDGVVVEGRSAVDASLLTGESVPVEVGPGDAVTGATVNTSGALLVRATAVGEGTTLARIGALVTAAQAGKAPVQRLADRVSGVFVPAVIALAALTLVGWLVTGHAPQQAFTAAVAVLVIACPCALGLATPTAILVGTGRAAQLGVVIKGPEVLESTRTLDTIVLDKTGTVTQGLMSLDLERDLTVLAGWGGGAPSATIRAPRSSGRSRQPHHDFGYTPTPAQLGEPRAVSDTSTQVDRPDPALVLVLAGAVEAASEHPVAQAVTAAAREAVGALPPVEGFTNHAGRGVSGTVMLAGRAYAVAVGRAEWLAERGTPLDEAAAQALAQAEETGATAVVLAVDGVAAAVLAVRDTVRPSSAQAVARLRDLGLRPVLLTGDNPRAAAHVARAVGIAAADVHAGVLPSGKQEVVAALQAQGHNVGVVGDGVNDAAALAQAGTQGLGLAMGTGADVAIEAADITLMRADLDAVVCAVQVSRATLRVIRQNLFWAFAYNVSAIPLAVAGLLNPMIAGAAMACSSVIVVLNSLRLRRAGG</sequence>
<dbReference type="InterPro" id="IPR036163">
    <property type="entry name" value="HMA_dom_sf"/>
</dbReference>
<name>A0A7T7M9B1_9ACTO</name>
<dbReference type="SUPFAM" id="SSF56784">
    <property type="entry name" value="HAD-like"/>
    <property type="match status" value="1"/>
</dbReference>
<evidence type="ECO:0000256" key="11">
    <source>
        <dbReference type="SAM" id="Phobius"/>
    </source>
</evidence>
<evidence type="ECO:0000256" key="5">
    <source>
        <dbReference type="ARBA" id="ARBA00022967"/>
    </source>
</evidence>
<feature type="transmembrane region" description="Helical" evidence="11">
    <location>
        <begin position="209"/>
        <end position="226"/>
    </location>
</feature>
<dbReference type="GO" id="GO:0016887">
    <property type="term" value="F:ATP hydrolysis activity"/>
    <property type="evidence" value="ECO:0007669"/>
    <property type="project" value="InterPro"/>
</dbReference>
<dbReference type="InterPro" id="IPR059000">
    <property type="entry name" value="ATPase_P-type_domA"/>
</dbReference>
<evidence type="ECO:0000256" key="8">
    <source>
        <dbReference type="ARBA" id="ARBA00049360"/>
    </source>
</evidence>
<keyword evidence="6 11" id="KW-1133">Transmembrane helix</keyword>
<feature type="compositionally biased region" description="Low complexity" evidence="10">
    <location>
        <begin position="111"/>
        <end position="120"/>
    </location>
</feature>
<feature type="region of interest" description="Disordered" evidence="10">
    <location>
        <begin position="581"/>
        <end position="611"/>
    </location>
</feature>
<keyword evidence="5" id="KW-1278">Translocase</keyword>
<comment type="similarity">
    <text evidence="2">Belongs to the cation transport ATPase (P-type) (TC 3.A.3) family. Type IB subfamily.</text>
</comment>
<feature type="domain" description="HMA" evidence="12">
    <location>
        <begin position="22"/>
        <end position="86"/>
    </location>
</feature>
<dbReference type="InterPro" id="IPR006121">
    <property type="entry name" value="HMA_dom"/>
</dbReference>
<dbReference type="CDD" id="cd02094">
    <property type="entry name" value="P-type_ATPase_Cu-like"/>
    <property type="match status" value="1"/>
</dbReference>
<reference evidence="13 14" key="1">
    <citation type="submission" date="2020-12" db="EMBL/GenBank/DDBJ databases">
        <authorList>
            <person name="Zhou J."/>
        </authorList>
    </citation>
    <scope>NUCLEOTIDE SEQUENCE [LARGE SCALE GENOMIC DNA]</scope>
    <source>
        <strain evidence="13 14">CCUG 61299</strain>
    </source>
</reference>
<dbReference type="NCBIfam" id="TIGR01494">
    <property type="entry name" value="ATPase_P-type"/>
    <property type="match status" value="2"/>
</dbReference>
<dbReference type="SFLD" id="SFLDG00002">
    <property type="entry name" value="C1.7:_P-type_atpase_like"/>
    <property type="match status" value="1"/>
</dbReference>
<dbReference type="Gene3D" id="3.40.50.1000">
    <property type="entry name" value="HAD superfamily/HAD-like"/>
    <property type="match status" value="1"/>
</dbReference>
<dbReference type="CDD" id="cd00371">
    <property type="entry name" value="HMA"/>
    <property type="match status" value="1"/>
</dbReference>
<dbReference type="GO" id="GO:0005886">
    <property type="term" value="C:plasma membrane"/>
    <property type="evidence" value="ECO:0007669"/>
    <property type="project" value="UniProtKB-SubCell"/>
</dbReference>
<dbReference type="SUPFAM" id="SSF55008">
    <property type="entry name" value="HMA, heavy metal-associated domain"/>
    <property type="match status" value="1"/>
</dbReference>
<keyword evidence="4" id="KW-0479">Metal-binding</keyword>
<keyword evidence="14" id="KW-1185">Reference proteome</keyword>
<dbReference type="InterPro" id="IPR001757">
    <property type="entry name" value="P_typ_ATPase"/>
</dbReference>
<dbReference type="GO" id="GO:0005524">
    <property type="term" value="F:ATP binding"/>
    <property type="evidence" value="ECO:0007669"/>
    <property type="project" value="InterPro"/>
</dbReference>
<evidence type="ECO:0000259" key="12">
    <source>
        <dbReference type="PROSITE" id="PS50846"/>
    </source>
</evidence>
<dbReference type="InterPro" id="IPR036412">
    <property type="entry name" value="HAD-like_sf"/>
</dbReference>
<dbReference type="PRINTS" id="PR00942">
    <property type="entry name" value="CUATPASEI"/>
</dbReference>
<dbReference type="GO" id="GO:0055070">
    <property type="term" value="P:copper ion homeostasis"/>
    <property type="evidence" value="ECO:0007669"/>
    <property type="project" value="TreeGrafter"/>
</dbReference>
<dbReference type="InterPro" id="IPR023214">
    <property type="entry name" value="HAD_sf"/>
</dbReference>
<dbReference type="PRINTS" id="PR00119">
    <property type="entry name" value="CATATPASE"/>
</dbReference>
<evidence type="ECO:0000256" key="6">
    <source>
        <dbReference type="ARBA" id="ARBA00022989"/>
    </source>
</evidence>
<evidence type="ECO:0000313" key="14">
    <source>
        <dbReference type="Proteomes" id="UP000595895"/>
    </source>
</evidence>
<evidence type="ECO:0000256" key="7">
    <source>
        <dbReference type="ARBA" id="ARBA00023136"/>
    </source>
</evidence>
<evidence type="ECO:0000256" key="1">
    <source>
        <dbReference type="ARBA" id="ARBA00004651"/>
    </source>
</evidence>
<proteinExistence type="inferred from homology"/>
<evidence type="ECO:0000256" key="2">
    <source>
        <dbReference type="ARBA" id="ARBA00006024"/>
    </source>
</evidence>
<evidence type="ECO:0000256" key="9">
    <source>
        <dbReference type="ARBA" id="ARBA00074171"/>
    </source>
</evidence>
<dbReference type="FunFam" id="2.70.150.10:FF:000002">
    <property type="entry name" value="Copper-transporting ATPase 1, putative"/>
    <property type="match status" value="1"/>
</dbReference>
<dbReference type="Proteomes" id="UP000595895">
    <property type="component" value="Chromosome"/>
</dbReference>
<dbReference type="PANTHER" id="PTHR43520:SF8">
    <property type="entry name" value="P-TYPE CU(+) TRANSPORTER"/>
    <property type="match status" value="1"/>
</dbReference>
<dbReference type="InterPro" id="IPR017969">
    <property type="entry name" value="Heavy-metal-associated_CS"/>
</dbReference>
<gene>
    <name evidence="13" type="ORF">JG540_09930</name>
</gene>